<gene>
    <name evidence="2" type="ORF">Dbus_chr2Lg1532</name>
</gene>
<protein>
    <submittedName>
        <fullName evidence="2">CG13330</fullName>
    </submittedName>
</protein>
<dbReference type="OrthoDB" id="7869552at2759"/>
<sequence>MNRALYVPCSIYSRRQNADVFRNDPFKIQSYNFRYADKPVHLMSHYQRTQATPTLTPPPPKPPTFETYYYNNKFKQRTEPKPSSNFVEYRRRSLLPDFQSIASAAPTPIKVRAEPRKMPPLLSSCCQRDEYQSMRRGQSVTTMRQSSSQSVGQVRRGSASYSNLRQQPVARSSPSSSTFKLCGKRSNSSGCAININIGALDAHSEVDKSVRIEIDTKVSEDKMGARCSTESFVIDKRLSKFLVQSTTQRQQLERDERHEQLQLQQERRWRQHERERQRERERALDEQRLQALERERERDRLRLQQRETQRRREQERERERLNRQPMRAMSMPNPVLAPVVIMSSHLQRVTSNDRLPGMVPCFVHSSRRAERLQQSTRRLSTLKQPIAPQSPRQSAPPAAPPAAPIVLERRSSGCSSNINASVRASDSNASLRRLSATRLNERKLLNLQVNGVPVKANPSIHTRLNNLPIRITTSRPAGDDLRFSLNQVRNQQRSDSPLVTARRSPSRTSTIAPCSVNINVYADQPRPLRL</sequence>
<feature type="compositionally biased region" description="Polar residues" evidence="1">
    <location>
        <begin position="159"/>
        <end position="185"/>
    </location>
</feature>
<evidence type="ECO:0000256" key="1">
    <source>
        <dbReference type="SAM" id="MobiDB-lite"/>
    </source>
</evidence>
<organism evidence="2 3">
    <name type="scientific">Drosophila busckii</name>
    <name type="common">Fruit fly</name>
    <dbReference type="NCBI Taxonomy" id="30019"/>
    <lineage>
        <taxon>Eukaryota</taxon>
        <taxon>Metazoa</taxon>
        <taxon>Ecdysozoa</taxon>
        <taxon>Arthropoda</taxon>
        <taxon>Hexapoda</taxon>
        <taxon>Insecta</taxon>
        <taxon>Pterygota</taxon>
        <taxon>Neoptera</taxon>
        <taxon>Endopterygota</taxon>
        <taxon>Diptera</taxon>
        <taxon>Brachycera</taxon>
        <taxon>Muscomorpha</taxon>
        <taxon>Ephydroidea</taxon>
        <taxon>Drosophilidae</taxon>
        <taxon>Drosophila</taxon>
    </lineage>
</organism>
<feature type="compositionally biased region" description="Low complexity" evidence="1">
    <location>
        <begin position="144"/>
        <end position="158"/>
    </location>
</feature>
<dbReference type="Proteomes" id="UP000494163">
    <property type="component" value="Chromosome 2L"/>
</dbReference>
<dbReference type="OMA" id="NFRYADK"/>
<dbReference type="AlphaFoldDB" id="A0A0M4ECQ7"/>
<keyword evidence="3" id="KW-1185">Reference proteome</keyword>
<feature type="region of interest" description="Disordered" evidence="1">
    <location>
        <begin position="489"/>
        <end position="509"/>
    </location>
</feature>
<evidence type="ECO:0000313" key="2">
    <source>
        <dbReference type="EMBL" id="ALC39447.1"/>
    </source>
</evidence>
<dbReference type="STRING" id="30019.A0A0M4ECQ7"/>
<proteinExistence type="predicted"/>
<feature type="region of interest" description="Disordered" evidence="1">
    <location>
        <begin position="126"/>
        <end position="185"/>
    </location>
</feature>
<feature type="compositionally biased region" description="Basic and acidic residues" evidence="1">
    <location>
        <begin position="251"/>
        <end position="286"/>
    </location>
</feature>
<reference evidence="2 3" key="1">
    <citation type="submission" date="2015-08" db="EMBL/GenBank/DDBJ databases">
        <title>Ancestral chromatin configuration constrains chromatin evolution on differentiating sex chromosomes in Drosophila.</title>
        <authorList>
            <person name="Zhou Q."/>
            <person name="Bachtrog D."/>
        </authorList>
    </citation>
    <scope>NUCLEOTIDE SEQUENCE [LARGE SCALE GENOMIC DNA]</scope>
    <source>
        <tissue evidence="2">Whole larvae</tissue>
    </source>
</reference>
<dbReference type="EMBL" id="CP012523">
    <property type="protein sequence ID" value="ALC39447.1"/>
    <property type="molecule type" value="Genomic_DNA"/>
</dbReference>
<feature type="region of interest" description="Disordered" evidence="1">
    <location>
        <begin position="247"/>
        <end position="286"/>
    </location>
</feature>
<feature type="region of interest" description="Disordered" evidence="1">
    <location>
        <begin position="375"/>
        <end position="401"/>
    </location>
</feature>
<accession>A0A0M4ECQ7</accession>
<feature type="compositionally biased region" description="Basic and acidic residues" evidence="1">
    <location>
        <begin position="303"/>
        <end position="322"/>
    </location>
</feature>
<feature type="region of interest" description="Disordered" evidence="1">
    <location>
        <begin position="303"/>
        <end position="325"/>
    </location>
</feature>
<evidence type="ECO:0000313" key="3">
    <source>
        <dbReference type="Proteomes" id="UP000494163"/>
    </source>
</evidence>
<feature type="compositionally biased region" description="Low complexity" evidence="1">
    <location>
        <begin position="385"/>
        <end position="396"/>
    </location>
</feature>
<name>A0A0M4ECQ7_DROBS</name>